<organism evidence="1">
    <name type="scientific">Jonesiaceae bacterium BS-20</name>
    <dbReference type="NCBI Taxonomy" id="3120821"/>
    <lineage>
        <taxon>Bacteria</taxon>
        <taxon>Bacillati</taxon>
        <taxon>Actinomycetota</taxon>
        <taxon>Actinomycetes</taxon>
        <taxon>Micrococcales</taxon>
        <taxon>Jonesiaceae</taxon>
    </lineage>
</organism>
<reference evidence="1" key="1">
    <citation type="submission" date="2024-02" db="EMBL/GenBank/DDBJ databases">
        <title>Tomenella chthoni gen. nov. sp. nov., a member of the family Jonesiaceae isolated from bat guano.</title>
        <authorList>
            <person name="Miller S.L."/>
            <person name="King J."/>
            <person name="Sankaranarayanan K."/>
            <person name="Lawson P.A."/>
        </authorList>
    </citation>
    <scope>NUCLEOTIDE SEQUENCE</scope>
    <source>
        <strain evidence="1">BS-20</strain>
    </source>
</reference>
<dbReference type="Gene3D" id="3.40.50.1240">
    <property type="entry name" value="Phosphoglycerate mutase-like"/>
    <property type="match status" value="1"/>
</dbReference>
<dbReference type="PANTHER" id="PTHR48100:SF58">
    <property type="entry name" value="PE-PGRS FAMILY PROTEIN PE_PGRS11"/>
    <property type="match status" value="1"/>
</dbReference>
<evidence type="ECO:0000313" key="1">
    <source>
        <dbReference type="EMBL" id="XBH21125.1"/>
    </source>
</evidence>
<dbReference type="InterPro" id="IPR001345">
    <property type="entry name" value="PG/BPGM_mutase_AS"/>
</dbReference>
<dbReference type="AlphaFoldDB" id="A0AAU7DVN5"/>
<dbReference type="InterPro" id="IPR013078">
    <property type="entry name" value="His_Pase_superF_clade-1"/>
</dbReference>
<dbReference type="InterPro" id="IPR050275">
    <property type="entry name" value="PGM_Phosphatase"/>
</dbReference>
<dbReference type="CDD" id="cd07067">
    <property type="entry name" value="HP_PGM_like"/>
    <property type="match status" value="1"/>
</dbReference>
<proteinExistence type="predicted"/>
<dbReference type="PROSITE" id="PS00175">
    <property type="entry name" value="PG_MUTASE"/>
    <property type="match status" value="1"/>
</dbReference>
<dbReference type="SMART" id="SM00855">
    <property type="entry name" value="PGAM"/>
    <property type="match status" value="1"/>
</dbReference>
<dbReference type="GO" id="GO:0005737">
    <property type="term" value="C:cytoplasm"/>
    <property type="evidence" value="ECO:0007669"/>
    <property type="project" value="TreeGrafter"/>
</dbReference>
<dbReference type="EC" id="3.1.3.-" evidence="1"/>
<dbReference type="GO" id="GO:0016791">
    <property type="term" value="F:phosphatase activity"/>
    <property type="evidence" value="ECO:0007669"/>
    <property type="project" value="TreeGrafter"/>
</dbReference>
<name>A0AAU7DVN5_9MICO</name>
<accession>A0AAU7DVN5</accession>
<gene>
    <name evidence="1" type="ORF">V5R04_13020</name>
</gene>
<dbReference type="SUPFAM" id="SSF53254">
    <property type="entry name" value="Phosphoglycerate mutase-like"/>
    <property type="match status" value="1"/>
</dbReference>
<dbReference type="EMBL" id="CP146203">
    <property type="protein sequence ID" value="XBH21125.1"/>
    <property type="molecule type" value="Genomic_DNA"/>
</dbReference>
<dbReference type="PANTHER" id="PTHR48100">
    <property type="entry name" value="BROAD-SPECIFICITY PHOSPHATASE YOR283W-RELATED"/>
    <property type="match status" value="1"/>
</dbReference>
<dbReference type="Pfam" id="PF00300">
    <property type="entry name" value="His_Phos_1"/>
    <property type="match status" value="1"/>
</dbReference>
<keyword evidence="1" id="KW-0378">Hydrolase</keyword>
<dbReference type="InterPro" id="IPR029033">
    <property type="entry name" value="His_PPase_superfam"/>
</dbReference>
<protein>
    <submittedName>
        <fullName evidence="1">Histidine phosphatase family protein</fullName>
        <ecNumber evidence="1">3.1.3.-</ecNumber>
    </submittedName>
</protein>
<sequence length="217" mass="23181">MQQTLHLIRHGEINSNITGALDTATPGPPLNTTGLDQAQRLVNTFANASLDTIYASTAIRAQMTAEPLAQARGLEINVRDGLKEISAGSLEMSADRAHQKEYLGVITSWMLGELDTKLAGGTTGHEVLDRFDSVVTEIKESGAQHTAIVAHGAVIVFWSAMRAPNLTGDILQNYPPLNTGVVSLRPTSPDRLLTVTGLSATGARPDWIAKSWMGISL</sequence>